<evidence type="ECO:0000256" key="2">
    <source>
        <dbReference type="ARBA" id="ARBA00006472"/>
    </source>
</evidence>
<feature type="region of interest" description="Disordered" evidence="5">
    <location>
        <begin position="1"/>
        <end position="28"/>
    </location>
</feature>
<dbReference type="InterPro" id="IPR036428">
    <property type="entry name" value="PCD_sf"/>
</dbReference>
<comment type="catalytic activity">
    <reaction evidence="1">
        <text>(4aS,6R)-4a-hydroxy-L-erythro-5,6,7,8-tetrahydrobiopterin = (6R)-L-erythro-6,7-dihydrobiopterin + H2O</text>
        <dbReference type="Rhea" id="RHEA:11920"/>
        <dbReference type="ChEBI" id="CHEBI:15377"/>
        <dbReference type="ChEBI" id="CHEBI:15642"/>
        <dbReference type="ChEBI" id="CHEBI:43120"/>
        <dbReference type="EC" id="4.2.1.96"/>
    </reaction>
</comment>
<dbReference type="PANTHER" id="PTHR12599:SF8">
    <property type="entry name" value="PTERIN-4-ALPHA-CARBINOLAMINE DEHYDRATASE, CHLOROPLASTIC-RELATED"/>
    <property type="match status" value="1"/>
</dbReference>
<keyword evidence="4 6" id="KW-0456">Lyase</keyword>
<dbReference type="EC" id="4.2.1.96" evidence="3"/>
<evidence type="ECO:0000313" key="6">
    <source>
        <dbReference type="EMBL" id="MBA4642928.1"/>
    </source>
</evidence>
<dbReference type="Gene3D" id="3.30.1360.20">
    <property type="entry name" value="Transcriptional coactivator/pterin dehydratase"/>
    <property type="match status" value="1"/>
</dbReference>
<reference evidence="6" key="2">
    <citation type="submission" date="2020-07" db="EMBL/GenBank/DDBJ databases">
        <authorList>
            <person name="Vera ALvarez R."/>
            <person name="Arias-Moreno D.M."/>
            <person name="Jimenez-Jacinto V."/>
            <person name="Jimenez-Bremont J.F."/>
            <person name="Swaminathan K."/>
            <person name="Moose S.P."/>
            <person name="Guerrero-Gonzalez M.L."/>
            <person name="Marino-Ramirez L."/>
            <person name="Landsman D."/>
            <person name="Rodriguez-Kessler M."/>
            <person name="Delgado-Sanchez P."/>
        </authorList>
    </citation>
    <scope>NUCLEOTIDE SEQUENCE</scope>
    <source>
        <tissue evidence="6">Cladode</tissue>
    </source>
</reference>
<accession>A0A7C9DNN4</accession>
<comment type="similarity">
    <text evidence="2">Belongs to the pterin-4-alpha-carbinolamine dehydratase family.</text>
</comment>
<proteinExistence type="inferred from homology"/>
<dbReference type="InterPro" id="IPR001533">
    <property type="entry name" value="Pterin_deHydtase"/>
</dbReference>
<evidence type="ECO:0000256" key="1">
    <source>
        <dbReference type="ARBA" id="ARBA00001554"/>
    </source>
</evidence>
<dbReference type="SUPFAM" id="SSF55248">
    <property type="entry name" value="PCD-like"/>
    <property type="match status" value="1"/>
</dbReference>
<name>A0A7C9DNN4_OPUST</name>
<dbReference type="GO" id="GO:0006729">
    <property type="term" value="P:tetrahydrobiopterin biosynthetic process"/>
    <property type="evidence" value="ECO:0007669"/>
    <property type="project" value="InterPro"/>
</dbReference>
<reference evidence="6" key="1">
    <citation type="journal article" date="2013" name="J. Plant Res.">
        <title>Effect of fungi and light on seed germination of three Opuntia species from semiarid lands of central Mexico.</title>
        <authorList>
            <person name="Delgado-Sanchez P."/>
            <person name="Jimenez-Bremont J.F."/>
            <person name="Guerrero-Gonzalez Mde L."/>
            <person name="Flores J."/>
        </authorList>
    </citation>
    <scope>NUCLEOTIDE SEQUENCE</scope>
    <source>
        <tissue evidence="6">Cladode</tissue>
    </source>
</reference>
<organism evidence="6">
    <name type="scientific">Opuntia streptacantha</name>
    <name type="common">Prickly pear cactus</name>
    <name type="synonym">Opuntia cardona</name>
    <dbReference type="NCBI Taxonomy" id="393608"/>
    <lineage>
        <taxon>Eukaryota</taxon>
        <taxon>Viridiplantae</taxon>
        <taxon>Streptophyta</taxon>
        <taxon>Embryophyta</taxon>
        <taxon>Tracheophyta</taxon>
        <taxon>Spermatophyta</taxon>
        <taxon>Magnoliopsida</taxon>
        <taxon>eudicotyledons</taxon>
        <taxon>Gunneridae</taxon>
        <taxon>Pentapetalae</taxon>
        <taxon>Caryophyllales</taxon>
        <taxon>Cactineae</taxon>
        <taxon>Cactaceae</taxon>
        <taxon>Opuntioideae</taxon>
        <taxon>Opuntia</taxon>
    </lineage>
</organism>
<evidence type="ECO:0000256" key="3">
    <source>
        <dbReference type="ARBA" id="ARBA00013252"/>
    </source>
</evidence>
<dbReference type="Pfam" id="PF01329">
    <property type="entry name" value="Pterin_4a"/>
    <property type="match status" value="1"/>
</dbReference>
<dbReference type="GO" id="GO:0008124">
    <property type="term" value="F:4-alpha-hydroxytetrahydrobiopterin dehydratase activity"/>
    <property type="evidence" value="ECO:0007669"/>
    <property type="project" value="UniProtKB-EC"/>
</dbReference>
<dbReference type="PANTHER" id="PTHR12599">
    <property type="entry name" value="PTERIN-4-ALPHA-CARBINOLAMINE DEHYDRATASE"/>
    <property type="match status" value="1"/>
</dbReference>
<dbReference type="AlphaFoldDB" id="A0A7C9DNN4"/>
<evidence type="ECO:0000256" key="4">
    <source>
        <dbReference type="ARBA" id="ARBA00023239"/>
    </source>
</evidence>
<evidence type="ECO:0000256" key="5">
    <source>
        <dbReference type="SAM" id="MobiDB-lite"/>
    </source>
</evidence>
<dbReference type="EMBL" id="GISG01130407">
    <property type="protein sequence ID" value="MBA4642928.1"/>
    <property type="molecule type" value="Transcribed_RNA"/>
</dbReference>
<dbReference type="GO" id="GO:0009536">
    <property type="term" value="C:plastid"/>
    <property type="evidence" value="ECO:0007669"/>
    <property type="project" value="TreeGrafter"/>
</dbReference>
<feature type="compositionally biased region" description="Low complexity" evidence="5">
    <location>
        <begin position="8"/>
        <end position="23"/>
    </location>
</feature>
<protein>
    <recommendedName>
        <fullName evidence="3">4a-hydroxytetrahydrobiopterin dehydratase</fullName>
        <ecNumber evidence="3">4.2.1.96</ecNumber>
    </recommendedName>
</protein>
<sequence length="216" mass="24130">MAAAAINSLTLSPSSSVKPSTSRLPHHFTLTPTRTRHLRCRIRATGPDILGDIGARDPFPAELESNFGEKVLGNMSTEHKILIPNVSALSLSQQTCSRISPHDPPMPQEEAKQLLLKVVGWRLIEEEEEDGKTVLKLRCMWKLRDFQCGAELIARIARVAQEAGHFPVMHLERNNQVRAELWTDEIGGLSLNDFIVAAKIDEVKTSDLVPRKRVWA</sequence>